<keyword evidence="3" id="KW-0418">Kinase</keyword>
<name>A0A382GYS8_9ZZZZ</name>
<dbReference type="GO" id="GO:0009228">
    <property type="term" value="P:thiamine biosynthetic process"/>
    <property type="evidence" value="ECO:0007669"/>
    <property type="project" value="InterPro"/>
</dbReference>
<dbReference type="FunFam" id="3.40.1190.20:FF:000003">
    <property type="entry name" value="Phosphomethylpyrimidine kinase ThiD"/>
    <property type="match status" value="1"/>
</dbReference>
<dbReference type="GO" id="GO:0008972">
    <property type="term" value="F:phosphomethylpyrimidine kinase activity"/>
    <property type="evidence" value="ECO:0007669"/>
    <property type="project" value="InterPro"/>
</dbReference>
<evidence type="ECO:0000256" key="2">
    <source>
        <dbReference type="ARBA" id="ARBA00022741"/>
    </source>
</evidence>
<evidence type="ECO:0000313" key="6">
    <source>
        <dbReference type="EMBL" id="SVB79703.1"/>
    </source>
</evidence>
<organism evidence="6">
    <name type="scientific">marine metagenome</name>
    <dbReference type="NCBI Taxonomy" id="408172"/>
    <lineage>
        <taxon>unclassified sequences</taxon>
        <taxon>metagenomes</taxon>
        <taxon>ecological metagenomes</taxon>
    </lineage>
</organism>
<keyword evidence="4" id="KW-0067">ATP-binding</keyword>
<dbReference type="InterPro" id="IPR013749">
    <property type="entry name" value="PM/HMP-P_kinase-1"/>
</dbReference>
<dbReference type="GO" id="GO:0005524">
    <property type="term" value="F:ATP binding"/>
    <property type="evidence" value="ECO:0007669"/>
    <property type="project" value="UniProtKB-KW"/>
</dbReference>
<proteinExistence type="predicted"/>
<accession>A0A382GYS8</accession>
<sequence length="270" mass="27938">VKGRVLLVAGSDSGGGAGIQADIKTVAALNGYAATAITALTAQNTEGVEAIYEVPAEFVVQQMKAVLDDIGADIIKTGMLHREELIERVVETLGSYTLDNGLLVDPVMYAKGGAALLEECAIRTLVTKLIPMAALVTPNLPEAEKILNGTVKTVDDMRAAALDLLSLGPKAVLLKGGHLTGAKIIDLLATPNGVEVFESTRIDTPHTHGTGCTLASAVAIGIAQGMPVRSAVIRARKYVYDAIGSAPGYGGGHGPINHGHLVLENLAYDA</sequence>
<gene>
    <name evidence="6" type="ORF">METZ01_LOCUS232557</name>
</gene>
<dbReference type="NCBIfam" id="TIGR00097">
    <property type="entry name" value="HMP-P_kinase"/>
    <property type="match status" value="1"/>
</dbReference>
<dbReference type="Pfam" id="PF08543">
    <property type="entry name" value="Phos_pyr_kin"/>
    <property type="match status" value="1"/>
</dbReference>
<dbReference type="EMBL" id="UINC01057970">
    <property type="protein sequence ID" value="SVB79703.1"/>
    <property type="molecule type" value="Genomic_DNA"/>
</dbReference>
<feature type="non-terminal residue" evidence="6">
    <location>
        <position position="1"/>
    </location>
</feature>
<dbReference type="AlphaFoldDB" id="A0A382GYS8"/>
<evidence type="ECO:0000256" key="3">
    <source>
        <dbReference type="ARBA" id="ARBA00022777"/>
    </source>
</evidence>
<keyword evidence="1" id="KW-0808">Transferase</keyword>
<dbReference type="InterPro" id="IPR004399">
    <property type="entry name" value="HMP/HMP-P_kinase_dom"/>
</dbReference>
<dbReference type="GO" id="GO:0005829">
    <property type="term" value="C:cytosol"/>
    <property type="evidence" value="ECO:0007669"/>
    <property type="project" value="TreeGrafter"/>
</dbReference>
<protein>
    <recommendedName>
        <fullName evidence="5">Pyridoxamine kinase/Phosphomethylpyrimidine kinase domain-containing protein</fullName>
    </recommendedName>
</protein>
<keyword evidence="2" id="KW-0547">Nucleotide-binding</keyword>
<dbReference type="GO" id="GO:0008902">
    <property type="term" value="F:hydroxymethylpyrimidine kinase activity"/>
    <property type="evidence" value="ECO:0007669"/>
    <property type="project" value="TreeGrafter"/>
</dbReference>
<feature type="domain" description="Pyridoxamine kinase/Phosphomethylpyrimidine kinase" evidence="5">
    <location>
        <begin position="12"/>
        <end position="257"/>
    </location>
</feature>
<dbReference type="SUPFAM" id="SSF53613">
    <property type="entry name" value="Ribokinase-like"/>
    <property type="match status" value="1"/>
</dbReference>
<evidence type="ECO:0000259" key="5">
    <source>
        <dbReference type="Pfam" id="PF08543"/>
    </source>
</evidence>
<reference evidence="6" key="1">
    <citation type="submission" date="2018-05" db="EMBL/GenBank/DDBJ databases">
        <authorList>
            <person name="Lanie J.A."/>
            <person name="Ng W.-L."/>
            <person name="Kazmierczak K.M."/>
            <person name="Andrzejewski T.M."/>
            <person name="Davidsen T.M."/>
            <person name="Wayne K.J."/>
            <person name="Tettelin H."/>
            <person name="Glass J.I."/>
            <person name="Rusch D."/>
            <person name="Podicherti R."/>
            <person name="Tsui H.-C.T."/>
            <person name="Winkler M.E."/>
        </authorList>
    </citation>
    <scope>NUCLEOTIDE SEQUENCE</scope>
</reference>
<evidence type="ECO:0000256" key="1">
    <source>
        <dbReference type="ARBA" id="ARBA00022679"/>
    </source>
</evidence>
<dbReference type="InterPro" id="IPR029056">
    <property type="entry name" value="Ribokinase-like"/>
</dbReference>
<dbReference type="PANTHER" id="PTHR20858">
    <property type="entry name" value="PHOSPHOMETHYLPYRIMIDINE KINASE"/>
    <property type="match status" value="1"/>
</dbReference>
<dbReference type="CDD" id="cd01169">
    <property type="entry name" value="HMPP_kinase"/>
    <property type="match status" value="1"/>
</dbReference>
<dbReference type="Gene3D" id="3.40.1190.20">
    <property type="match status" value="1"/>
</dbReference>
<dbReference type="PANTHER" id="PTHR20858:SF17">
    <property type="entry name" value="HYDROXYMETHYLPYRIMIDINE_PHOSPHOMETHYLPYRIMIDINE KINASE THI20-RELATED"/>
    <property type="match status" value="1"/>
</dbReference>
<evidence type="ECO:0000256" key="4">
    <source>
        <dbReference type="ARBA" id="ARBA00022840"/>
    </source>
</evidence>